<feature type="transmembrane region" description="Helical" evidence="5">
    <location>
        <begin position="116"/>
        <end position="140"/>
    </location>
</feature>
<keyword evidence="2 4" id="KW-0479">Metal-binding</keyword>
<keyword evidence="5" id="KW-0812">Transmembrane</keyword>
<organism evidence="7 8">
    <name type="scientific">Thalassolituus marinus</name>
    <dbReference type="NCBI Taxonomy" id="671053"/>
    <lineage>
        <taxon>Bacteria</taxon>
        <taxon>Pseudomonadati</taxon>
        <taxon>Pseudomonadota</taxon>
        <taxon>Gammaproteobacteria</taxon>
        <taxon>Oceanospirillales</taxon>
        <taxon>Oceanospirillaceae</taxon>
        <taxon>Thalassolituus</taxon>
    </lineage>
</organism>
<feature type="transmembrane region" description="Helical" evidence="5">
    <location>
        <begin position="177"/>
        <end position="196"/>
    </location>
</feature>
<comment type="caution">
    <text evidence="7">The sequence shown here is derived from an EMBL/GenBank/DDBJ whole genome shotgun (WGS) entry which is preliminary data.</text>
</comment>
<evidence type="ECO:0000313" key="8">
    <source>
        <dbReference type="Proteomes" id="UP000714380"/>
    </source>
</evidence>
<evidence type="ECO:0000256" key="4">
    <source>
        <dbReference type="PROSITE-ProRule" id="PRU00433"/>
    </source>
</evidence>
<evidence type="ECO:0000259" key="6">
    <source>
        <dbReference type="PROSITE" id="PS51007"/>
    </source>
</evidence>
<feature type="transmembrane region" description="Helical" evidence="5">
    <location>
        <begin position="229"/>
        <end position="246"/>
    </location>
</feature>
<dbReference type="InterPro" id="IPR009056">
    <property type="entry name" value="Cyt_c-like_dom"/>
</dbReference>
<keyword evidence="5" id="KW-0472">Membrane</keyword>
<feature type="transmembrane region" description="Helical" evidence="5">
    <location>
        <begin position="152"/>
        <end position="171"/>
    </location>
</feature>
<name>A0ABS7ZWU7_9GAMM</name>
<evidence type="ECO:0000256" key="3">
    <source>
        <dbReference type="ARBA" id="ARBA00023004"/>
    </source>
</evidence>
<keyword evidence="5" id="KW-1133">Transmembrane helix</keyword>
<dbReference type="InterPro" id="IPR036909">
    <property type="entry name" value="Cyt_c-like_dom_sf"/>
</dbReference>
<dbReference type="InterPro" id="IPR010389">
    <property type="entry name" value="Urate_ox_N"/>
</dbReference>
<dbReference type="RefSeq" id="WP_225676217.1">
    <property type="nucleotide sequence ID" value="NZ_JAEDAH010000093.1"/>
</dbReference>
<accession>A0ABS7ZWU7</accession>
<proteinExistence type="predicted"/>
<feature type="transmembrane region" description="Helical" evidence="5">
    <location>
        <begin position="84"/>
        <end position="104"/>
    </location>
</feature>
<evidence type="ECO:0000256" key="2">
    <source>
        <dbReference type="ARBA" id="ARBA00022723"/>
    </source>
</evidence>
<feature type="domain" description="Cytochrome c" evidence="6">
    <location>
        <begin position="303"/>
        <end position="392"/>
    </location>
</feature>
<gene>
    <name evidence="7" type="ORF">I9W95_14650</name>
</gene>
<dbReference type="Pfam" id="PF06181">
    <property type="entry name" value="Urate_ox_N"/>
    <property type="match status" value="1"/>
</dbReference>
<dbReference type="Proteomes" id="UP000714380">
    <property type="component" value="Unassembled WGS sequence"/>
</dbReference>
<evidence type="ECO:0000313" key="7">
    <source>
        <dbReference type="EMBL" id="MCA6064850.1"/>
    </source>
</evidence>
<keyword evidence="1 4" id="KW-0349">Heme</keyword>
<feature type="transmembrane region" description="Helical" evidence="5">
    <location>
        <begin position="283"/>
        <end position="300"/>
    </location>
</feature>
<dbReference type="EMBL" id="JAEDAH010000093">
    <property type="protein sequence ID" value="MCA6064850.1"/>
    <property type="molecule type" value="Genomic_DNA"/>
</dbReference>
<dbReference type="SUPFAM" id="SSF46626">
    <property type="entry name" value="Cytochrome c"/>
    <property type="match status" value="1"/>
</dbReference>
<keyword evidence="3 4" id="KW-0408">Iron</keyword>
<evidence type="ECO:0000256" key="1">
    <source>
        <dbReference type="ARBA" id="ARBA00022617"/>
    </source>
</evidence>
<sequence length="392" mass="43450">MEGYIFDWLNLFLRWFHVLAGIAWIGASFYFVWLDLSLEKPSEENEARGIKGQLSAIHGGGFYEVVKYKLGPQVMPANLHWFKWEAYTTWLTGFSLLAVMYYWGAQQFLIDPAKVAFSQAGAIGSSLLFLAAGFAVYELLVKSPLRNSNKGFAAVLFVFLVFMAWLADQLFADRAAYIHVGALIGSIMAGNVFFGIMPSQRELVRAVTAGETPDARYAMLAKLRSTHNNYLTLPLVFIMISNHYPMTYGHDHAWLLLAVIAVITGLVRHFLNLKTQGAGTKPGYLIAAFILTIALASWMAPKPVATTGNVINADQALHITHLRCAECHAAAPSSDMFKTPPAGIILESEAQLLQYKDRMISALQTSYMPLGNITAMTDDERAQLLGWLQAQK</sequence>
<protein>
    <submittedName>
        <fullName evidence="7">Urate hydroxylase PuuD</fullName>
    </submittedName>
</protein>
<evidence type="ECO:0000256" key="5">
    <source>
        <dbReference type="SAM" id="Phobius"/>
    </source>
</evidence>
<feature type="transmembrane region" description="Helical" evidence="5">
    <location>
        <begin position="252"/>
        <end position="271"/>
    </location>
</feature>
<reference evidence="7 8" key="1">
    <citation type="submission" date="2020-12" db="EMBL/GenBank/DDBJ databases">
        <title>Novel Thalassolituus-related marine hydrocarbonoclastic bacteria mediated algae-derived hydrocarbons mineralization in twilight zone of the northern South China Sea.</title>
        <authorList>
            <person name="Dong C."/>
        </authorList>
    </citation>
    <scope>NUCLEOTIDE SEQUENCE [LARGE SCALE GENOMIC DNA]</scope>
    <source>
        <strain evidence="7 8">IMCC1826</strain>
    </source>
</reference>
<dbReference type="PROSITE" id="PS51007">
    <property type="entry name" value="CYTC"/>
    <property type="match status" value="1"/>
</dbReference>
<feature type="transmembrane region" description="Helical" evidence="5">
    <location>
        <begin position="12"/>
        <end position="33"/>
    </location>
</feature>
<keyword evidence="8" id="KW-1185">Reference proteome</keyword>